<evidence type="ECO:0000313" key="2">
    <source>
        <dbReference type="Proteomes" id="UP000694844"/>
    </source>
</evidence>
<gene>
    <name evidence="3" type="primary">LOC111108564</name>
</gene>
<feature type="chain" id="PRO_5034248677" evidence="1">
    <location>
        <begin position="29"/>
        <end position="277"/>
    </location>
</feature>
<organism evidence="2 3">
    <name type="scientific">Crassostrea virginica</name>
    <name type="common">Eastern oyster</name>
    <dbReference type="NCBI Taxonomy" id="6565"/>
    <lineage>
        <taxon>Eukaryota</taxon>
        <taxon>Metazoa</taxon>
        <taxon>Spiralia</taxon>
        <taxon>Lophotrochozoa</taxon>
        <taxon>Mollusca</taxon>
        <taxon>Bivalvia</taxon>
        <taxon>Autobranchia</taxon>
        <taxon>Pteriomorphia</taxon>
        <taxon>Ostreida</taxon>
        <taxon>Ostreoidea</taxon>
        <taxon>Ostreidae</taxon>
        <taxon>Crassostrea</taxon>
    </lineage>
</organism>
<protein>
    <submittedName>
        <fullName evidence="3">Uncharacterized protein LOC111108564 isoform X1</fullName>
    </submittedName>
</protein>
<dbReference type="RefSeq" id="XP_022300259.1">
    <property type="nucleotide sequence ID" value="XM_022444551.1"/>
</dbReference>
<evidence type="ECO:0000256" key="1">
    <source>
        <dbReference type="SAM" id="SignalP"/>
    </source>
</evidence>
<dbReference type="GeneID" id="111108564"/>
<dbReference type="Proteomes" id="UP000694844">
    <property type="component" value="Chromosome 8"/>
</dbReference>
<dbReference type="AlphaFoldDB" id="A0A8B8BBX2"/>
<dbReference type="KEGG" id="cvn:111108564"/>
<accession>A0A8B8BBX2</accession>
<evidence type="ECO:0000313" key="3">
    <source>
        <dbReference type="RefSeq" id="XP_022300259.1"/>
    </source>
</evidence>
<sequence length="277" mass="31994">MDPSVLCSYSLIFVLLLVTTWFPEQCYCNCISQQCNDSSTNKMEGKNAKVESFGISIKTQWNTLKEKRESNNLWTCLTNKSCPLWITRKGNNSCLCSDSICARTVCKHTMKTPSQMKKVKCNIKVNSTIFVDCLFLSKLQPTERKSLMSDKCSLSKKRRYFFEEGKLQITEFSDLSTRTTMTMANLNASNDPTSGIRSNFWNIWEDCSDLSECSFFVMSKRTSSSSTYVCVRQIHKSYCYRLTCNRKQKFQTEINKTWKGVIAQEEGWCFLIVCNKF</sequence>
<feature type="signal peptide" evidence="1">
    <location>
        <begin position="1"/>
        <end position="28"/>
    </location>
</feature>
<reference evidence="3" key="1">
    <citation type="submission" date="2025-08" db="UniProtKB">
        <authorList>
            <consortium name="RefSeq"/>
        </authorList>
    </citation>
    <scope>IDENTIFICATION</scope>
    <source>
        <tissue evidence="3">Whole sample</tissue>
    </source>
</reference>
<keyword evidence="2" id="KW-1185">Reference proteome</keyword>
<name>A0A8B8BBX2_CRAVI</name>
<proteinExistence type="predicted"/>
<keyword evidence="1" id="KW-0732">Signal</keyword>